<accession>A0A9N9NV88</accession>
<protein>
    <submittedName>
        <fullName evidence="1">4804_t:CDS:1</fullName>
    </submittedName>
</protein>
<reference evidence="1" key="1">
    <citation type="submission" date="2021-06" db="EMBL/GenBank/DDBJ databases">
        <authorList>
            <person name="Kallberg Y."/>
            <person name="Tangrot J."/>
            <person name="Rosling A."/>
        </authorList>
    </citation>
    <scope>NUCLEOTIDE SEQUENCE</scope>
    <source>
        <strain evidence="1">FL966</strain>
    </source>
</reference>
<dbReference type="EMBL" id="CAJVQA010021102">
    <property type="protein sequence ID" value="CAG8767247.1"/>
    <property type="molecule type" value="Genomic_DNA"/>
</dbReference>
<gene>
    <name evidence="1" type="ORF">CPELLU_LOCUS15653</name>
</gene>
<name>A0A9N9NV88_9GLOM</name>
<organism evidence="1 2">
    <name type="scientific">Cetraspora pellucida</name>
    <dbReference type="NCBI Taxonomy" id="1433469"/>
    <lineage>
        <taxon>Eukaryota</taxon>
        <taxon>Fungi</taxon>
        <taxon>Fungi incertae sedis</taxon>
        <taxon>Mucoromycota</taxon>
        <taxon>Glomeromycotina</taxon>
        <taxon>Glomeromycetes</taxon>
        <taxon>Diversisporales</taxon>
        <taxon>Gigasporaceae</taxon>
        <taxon>Cetraspora</taxon>
    </lineage>
</organism>
<evidence type="ECO:0000313" key="1">
    <source>
        <dbReference type="EMBL" id="CAG8767247.1"/>
    </source>
</evidence>
<keyword evidence="2" id="KW-1185">Reference proteome</keyword>
<dbReference type="Proteomes" id="UP000789759">
    <property type="component" value="Unassembled WGS sequence"/>
</dbReference>
<proteinExistence type="predicted"/>
<feature type="non-terminal residue" evidence="1">
    <location>
        <position position="193"/>
    </location>
</feature>
<dbReference type="AlphaFoldDB" id="A0A9N9NV88"/>
<evidence type="ECO:0000313" key="2">
    <source>
        <dbReference type="Proteomes" id="UP000789759"/>
    </source>
</evidence>
<comment type="caution">
    <text evidence="1">The sequence shown here is derived from an EMBL/GenBank/DDBJ whole genome shotgun (WGS) entry which is preliminary data.</text>
</comment>
<sequence>HPIWTYFASNDLTKTYICLQYKNDYSYPKSTNESKLKNYFMIKYSEIWNFIKKNKRGCKKKTKQLTFHQEVSSPIEATYESVVQFQDQITNDNQISIHENTNSIQSVNTFNIINNIKSIEVNNSKKIEIEFEYNKILVTENLYNLKMFKRKQFQRERDSEEEVVEKKQVLSWSLNNAIRDVSNIKKSIKKLDK</sequence>